<dbReference type="AlphaFoldDB" id="A0A2P2P0Q1"/>
<proteinExistence type="predicted"/>
<accession>A0A2P2P0Q1</accession>
<protein>
    <submittedName>
        <fullName evidence="1">Uncharacterized protein</fullName>
    </submittedName>
</protein>
<dbReference type="EMBL" id="GGEC01067832">
    <property type="protein sequence ID" value="MBX48316.1"/>
    <property type="molecule type" value="Transcribed_RNA"/>
</dbReference>
<evidence type="ECO:0000313" key="1">
    <source>
        <dbReference type="EMBL" id="MBX48316.1"/>
    </source>
</evidence>
<sequence length="20" mass="2508">MVKGRKENALIEKYKKRFLR</sequence>
<organism evidence="1">
    <name type="scientific">Rhizophora mucronata</name>
    <name type="common">Asiatic mangrove</name>
    <dbReference type="NCBI Taxonomy" id="61149"/>
    <lineage>
        <taxon>Eukaryota</taxon>
        <taxon>Viridiplantae</taxon>
        <taxon>Streptophyta</taxon>
        <taxon>Embryophyta</taxon>
        <taxon>Tracheophyta</taxon>
        <taxon>Spermatophyta</taxon>
        <taxon>Magnoliopsida</taxon>
        <taxon>eudicotyledons</taxon>
        <taxon>Gunneridae</taxon>
        <taxon>Pentapetalae</taxon>
        <taxon>rosids</taxon>
        <taxon>fabids</taxon>
        <taxon>Malpighiales</taxon>
        <taxon>Rhizophoraceae</taxon>
        <taxon>Rhizophora</taxon>
    </lineage>
</organism>
<name>A0A2P2P0Q1_RHIMU</name>
<reference evidence="1" key="1">
    <citation type="submission" date="2018-02" db="EMBL/GenBank/DDBJ databases">
        <title>Rhizophora mucronata_Transcriptome.</title>
        <authorList>
            <person name="Meera S.P."/>
            <person name="Sreeshan A."/>
            <person name="Augustine A."/>
        </authorList>
    </citation>
    <scope>NUCLEOTIDE SEQUENCE</scope>
    <source>
        <tissue evidence="1">Leaf</tissue>
    </source>
</reference>